<comment type="caution">
    <text evidence="2">The sequence shown here is derived from an EMBL/GenBank/DDBJ whole genome shotgun (WGS) entry which is preliminary data.</text>
</comment>
<keyword evidence="1" id="KW-1133">Transmembrane helix</keyword>
<dbReference type="EMBL" id="BKAQ01000012">
    <property type="protein sequence ID" value="GEP82400.1"/>
    <property type="molecule type" value="Genomic_DNA"/>
</dbReference>
<feature type="transmembrane region" description="Helical" evidence="1">
    <location>
        <begin position="21"/>
        <end position="41"/>
    </location>
</feature>
<keyword evidence="1" id="KW-0472">Membrane</keyword>
<dbReference type="Proteomes" id="UP000321040">
    <property type="component" value="Unassembled WGS sequence"/>
</dbReference>
<protein>
    <submittedName>
        <fullName evidence="2">Uncharacterized protein</fullName>
    </submittedName>
</protein>
<name>A0ABQ0XLZ9_9STAP</name>
<proteinExistence type="predicted"/>
<accession>A0ABQ0XLZ9</accession>
<gene>
    <name evidence="2" type="ORF">SKL01_15780</name>
</gene>
<keyword evidence="1" id="KW-0812">Transmembrane</keyword>
<organism evidence="2 3">
    <name type="scientific">Staphylococcus kloosii</name>
    <dbReference type="NCBI Taxonomy" id="29384"/>
    <lineage>
        <taxon>Bacteria</taxon>
        <taxon>Bacillati</taxon>
        <taxon>Bacillota</taxon>
        <taxon>Bacilli</taxon>
        <taxon>Bacillales</taxon>
        <taxon>Staphylococcaceae</taxon>
        <taxon>Staphylococcus</taxon>
    </lineage>
</organism>
<reference evidence="2 3" key="1">
    <citation type="submission" date="2019-07" db="EMBL/GenBank/DDBJ databases">
        <title>Whole genome shotgun sequence of Staphylococcus kloosii NBRC 109624.</title>
        <authorList>
            <person name="Hosoyama A."/>
            <person name="Uohara A."/>
            <person name="Ohji S."/>
            <person name="Ichikawa N."/>
        </authorList>
    </citation>
    <scope>NUCLEOTIDE SEQUENCE [LARGE SCALE GENOMIC DNA]</scope>
    <source>
        <strain evidence="2 3">NBRC 109624</strain>
    </source>
</reference>
<evidence type="ECO:0000313" key="3">
    <source>
        <dbReference type="Proteomes" id="UP000321040"/>
    </source>
</evidence>
<evidence type="ECO:0000256" key="1">
    <source>
        <dbReference type="SAM" id="Phobius"/>
    </source>
</evidence>
<sequence length="61" mass="7235">MHKVNKLAFDIYLKKLLCAKGYFCAFLTIITSNKLYLRMFFFNKTEYLAQTTLEEILKCAE</sequence>
<evidence type="ECO:0000313" key="2">
    <source>
        <dbReference type="EMBL" id="GEP82400.1"/>
    </source>
</evidence>
<keyword evidence="3" id="KW-1185">Reference proteome</keyword>